<dbReference type="EMBL" id="BJWL01000020">
    <property type="protein sequence ID" value="GFZ08224.1"/>
    <property type="molecule type" value="Genomic_DNA"/>
</dbReference>
<accession>A0A7J0GBQ2</accession>
<reference evidence="1 2" key="1">
    <citation type="submission" date="2019-07" db="EMBL/GenBank/DDBJ databases">
        <title>De Novo Assembly of kiwifruit Actinidia rufa.</title>
        <authorList>
            <person name="Sugita-Konishi S."/>
            <person name="Sato K."/>
            <person name="Mori E."/>
            <person name="Abe Y."/>
            <person name="Kisaki G."/>
            <person name="Hamano K."/>
            <person name="Suezawa K."/>
            <person name="Otani M."/>
            <person name="Fukuda T."/>
            <person name="Manabe T."/>
            <person name="Gomi K."/>
            <person name="Tabuchi M."/>
            <person name="Akimitsu K."/>
            <person name="Kataoka I."/>
        </authorList>
    </citation>
    <scope>NUCLEOTIDE SEQUENCE [LARGE SCALE GENOMIC DNA]</scope>
    <source>
        <strain evidence="2">cv. Fuchu</strain>
    </source>
</reference>
<evidence type="ECO:0000313" key="1">
    <source>
        <dbReference type="EMBL" id="GFZ08224.1"/>
    </source>
</evidence>
<dbReference type="PANTHER" id="PTHR44083">
    <property type="entry name" value="TOPLESS-RELATED PROTEIN 1-RELATED"/>
    <property type="match status" value="1"/>
</dbReference>
<dbReference type="OrthoDB" id="1743797at2759"/>
<evidence type="ECO:0000313" key="2">
    <source>
        <dbReference type="Proteomes" id="UP000585474"/>
    </source>
</evidence>
<dbReference type="InterPro" id="IPR015943">
    <property type="entry name" value="WD40/YVTN_repeat-like_dom_sf"/>
</dbReference>
<name>A0A7J0GBQ2_9ERIC</name>
<dbReference type="AlphaFoldDB" id="A0A7J0GBQ2"/>
<dbReference type="GO" id="GO:0006355">
    <property type="term" value="P:regulation of DNA-templated transcription"/>
    <property type="evidence" value="ECO:0007669"/>
    <property type="project" value="InterPro"/>
</dbReference>
<dbReference type="InterPro" id="IPR036322">
    <property type="entry name" value="WD40_repeat_dom_sf"/>
</dbReference>
<sequence>MQQKWFLHLRSYEKIYLEPGFCCQEHGFPSSATNSSSWLSVAANKNYFNYLERQAFRNFKVWDLERCTMTLQVLHTPSILCIYIYAYHGGAVYGTTWRLMALIGNVSDLAFSHPNKQLCIITCGEDKAIVRVWDVVTGSKQYTCEGHEAPVYSFIFSTGIDGKIMALVIRSRVDYDAPGHSCTTMAYSADGTRLFSCGTTKEGESHIVEWNESEGALKRMYHGLEKRENGVKILANSDGVRFMRSLESPALDPSRISPGTAAKTPIMGTFGASSSDAGTNVGVANGNAPVMAMVAPGKLGYLVMASGMLL</sequence>
<dbReference type="Proteomes" id="UP000585474">
    <property type="component" value="Unassembled WGS sequence"/>
</dbReference>
<dbReference type="PANTHER" id="PTHR44083:SF48">
    <property type="entry name" value="TOPLESS-RELATED PROTEIN 4"/>
    <property type="match status" value="1"/>
</dbReference>
<dbReference type="Gene3D" id="2.130.10.10">
    <property type="entry name" value="YVTN repeat-like/Quinoprotein amine dehydrogenase"/>
    <property type="match status" value="1"/>
</dbReference>
<protein>
    <submittedName>
        <fullName evidence="1">WUS-interacting protein 2</fullName>
    </submittedName>
</protein>
<organism evidence="1 2">
    <name type="scientific">Actinidia rufa</name>
    <dbReference type="NCBI Taxonomy" id="165716"/>
    <lineage>
        <taxon>Eukaryota</taxon>
        <taxon>Viridiplantae</taxon>
        <taxon>Streptophyta</taxon>
        <taxon>Embryophyta</taxon>
        <taxon>Tracheophyta</taxon>
        <taxon>Spermatophyta</taxon>
        <taxon>Magnoliopsida</taxon>
        <taxon>eudicotyledons</taxon>
        <taxon>Gunneridae</taxon>
        <taxon>Pentapetalae</taxon>
        <taxon>asterids</taxon>
        <taxon>Ericales</taxon>
        <taxon>Actinidiaceae</taxon>
        <taxon>Actinidia</taxon>
    </lineage>
</organism>
<gene>
    <name evidence="1" type="ORF">Acr_20g0000320</name>
</gene>
<keyword evidence="2" id="KW-1185">Reference proteome</keyword>
<dbReference type="SUPFAM" id="SSF50978">
    <property type="entry name" value="WD40 repeat-like"/>
    <property type="match status" value="1"/>
</dbReference>
<proteinExistence type="predicted"/>
<comment type="caution">
    <text evidence="1">The sequence shown here is derived from an EMBL/GenBank/DDBJ whole genome shotgun (WGS) entry which is preliminary data.</text>
</comment>
<dbReference type="InterPro" id="IPR027728">
    <property type="entry name" value="Topless_fam"/>
</dbReference>